<protein>
    <submittedName>
        <fullName evidence="1">Uncharacterized protein</fullName>
    </submittedName>
</protein>
<evidence type="ECO:0000313" key="1">
    <source>
        <dbReference type="EMBL" id="CAI8584288.1"/>
    </source>
</evidence>
<keyword evidence="2" id="KW-1185">Reference proteome</keyword>
<reference evidence="1 2" key="1">
    <citation type="submission" date="2023-01" db="EMBL/GenBank/DDBJ databases">
        <authorList>
            <person name="Kreplak J."/>
        </authorList>
    </citation>
    <scope>NUCLEOTIDE SEQUENCE [LARGE SCALE GENOMIC DNA]</scope>
</reference>
<dbReference type="EMBL" id="CATIWC010001608">
    <property type="protein sequence ID" value="CAI8584288.1"/>
    <property type="molecule type" value="Genomic_DNA"/>
</dbReference>
<sequence>MGFDSTQQSQHHSKIRKCKRDDRTWSFNDLPTRAFPREWWSEVEDEDFRSSEVIAKPLGCRESAEKLERRDCLEIRFSSSERIFTIGFYMLCGLGLVTTGLQGGYLTVSCVSRAEGSVQEWFRLKQGLVCTLRKQMEQVLYKLKTVFEWTLN</sequence>
<comment type="caution">
    <text evidence="1">The sequence shown here is derived from an EMBL/GenBank/DDBJ whole genome shotgun (WGS) entry which is preliminary data.</text>
</comment>
<proteinExistence type="predicted"/>
<accession>A0AAV0YGH8</accession>
<name>A0AAV0YGH8_VICFA</name>
<gene>
    <name evidence="1" type="ORF">VFH_U068080</name>
</gene>
<evidence type="ECO:0000313" key="2">
    <source>
        <dbReference type="Proteomes" id="UP001157006"/>
    </source>
</evidence>
<dbReference type="AlphaFoldDB" id="A0AAV0YGH8"/>
<dbReference type="Proteomes" id="UP001157006">
    <property type="component" value="Unassembled WGS sequence"/>
</dbReference>
<organism evidence="1 2">
    <name type="scientific">Vicia faba</name>
    <name type="common">Broad bean</name>
    <name type="synonym">Faba vulgaris</name>
    <dbReference type="NCBI Taxonomy" id="3906"/>
    <lineage>
        <taxon>Eukaryota</taxon>
        <taxon>Viridiplantae</taxon>
        <taxon>Streptophyta</taxon>
        <taxon>Embryophyta</taxon>
        <taxon>Tracheophyta</taxon>
        <taxon>Spermatophyta</taxon>
        <taxon>Magnoliopsida</taxon>
        <taxon>eudicotyledons</taxon>
        <taxon>Gunneridae</taxon>
        <taxon>Pentapetalae</taxon>
        <taxon>rosids</taxon>
        <taxon>fabids</taxon>
        <taxon>Fabales</taxon>
        <taxon>Fabaceae</taxon>
        <taxon>Papilionoideae</taxon>
        <taxon>50 kb inversion clade</taxon>
        <taxon>NPAAA clade</taxon>
        <taxon>Hologalegina</taxon>
        <taxon>IRL clade</taxon>
        <taxon>Fabeae</taxon>
        <taxon>Vicia</taxon>
    </lineage>
</organism>